<evidence type="ECO:0000256" key="1">
    <source>
        <dbReference type="SAM" id="MobiDB-lite"/>
    </source>
</evidence>
<accession>A0A316UDL6</accession>
<organism evidence="2 3">
    <name type="scientific">Pseudomicrostroma glucosiphilum</name>
    <dbReference type="NCBI Taxonomy" id="1684307"/>
    <lineage>
        <taxon>Eukaryota</taxon>
        <taxon>Fungi</taxon>
        <taxon>Dikarya</taxon>
        <taxon>Basidiomycota</taxon>
        <taxon>Ustilaginomycotina</taxon>
        <taxon>Exobasidiomycetes</taxon>
        <taxon>Microstromatales</taxon>
        <taxon>Microstromatales incertae sedis</taxon>
        <taxon>Pseudomicrostroma</taxon>
    </lineage>
</organism>
<proteinExistence type="predicted"/>
<feature type="compositionally biased region" description="Basic and acidic residues" evidence="1">
    <location>
        <begin position="95"/>
        <end position="121"/>
    </location>
</feature>
<sequence length="229" mass="24382">MIAPRLAIASARPALRRGALAARAPRLAVRNASSNPHSGNAGQVKSSDTPWAIASAVVFGSLFVYLTSPASKTHNEHGHITGGKAPTTHGTGSSRSDDKTGDEAVWKQEDGHEAGEHQYEAEHDEDTPEGDKHLKASRNPDKGAHDQKSPSAKERDESNSTSGIQNSNFKHGIAASKDGEHISNPKEVVAKAQADRQDKKADKETQKDVSEKSEKDEGADTIPENEGAE</sequence>
<feature type="region of interest" description="Disordered" evidence="1">
    <location>
        <begin position="72"/>
        <end position="229"/>
    </location>
</feature>
<keyword evidence="3" id="KW-1185">Reference proteome</keyword>
<dbReference type="EMBL" id="KZ819326">
    <property type="protein sequence ID" value="PWN21165.1"/>
    <property type="molecule type" value="Genomic_DNA"/>
</dbReference>
<evidence type="ECO:0000313" key="2">
    <source>
        <dbReference type="EMBL" id="PWN21165.1"/>
    </source>
</evidence>
<protein>
    <submittedName>
        <fullName evidence="2">Uncharacterized protein</fullName>
    </submittedName>
</protein>
<dbReference type="AlphaFoldDB" id="A0A316UDL6"/>
<evidence type="ECO:0000313" key="3">
    <source>
        <dbReference type="Proteomes" id="UP000245942"/>
    </source>
</evidence>
<name>A0A316UDL6_9BASI</name>
<reference evidence="2 3" key="1">
    <citation type="journal article" date="2018" name="Mol. Biol. Evol.">
        <title>Broad Genomic Sampling Reveals a Smut Pathogenic Ancestry of the Fungal Clade Ustilaginomycotina.</title>
        <authorList>
            <person name="Kijpornyongpan T."/>
            <person name="Mondo S.J."/>
            <person name="Barry K."/>
            <person name="Sandor L."/>
            <person name="Lee J."/>
            <person name="Lipzen A."/>
            <person name="Pangilinan J."/>
            <person name="LaButti K."/>
            <person name="Hainaut M."/>
            <person name="Henrissat B."/>
            <person name="Grigoriev I.V."/>
            <person name="Spatafora J.W."/>
            <person name="Aime M.C."/>
        </authorList>
    </citation>
    <scope>NUCLEOTIDE SEQUENCE [LARGE SCALE GENOMIC DNA]</scope>
    <source>
        <strain evidence="2 3">MCA 4718</strain>
    </source>
</reference>
<feature type="compositionally biased region" description="Basic and acidic residues" evidence="1">
    <location>
        <begin position="129"/>
        <end position="158"/>
    </location>
</feature>
<gene>
    <name evidence="2" type="ORF">BCV69DRAFT_282658</name>
</gene>
<dbReference type="RefSeq" id="XP_025348325.1">
    <property type="nucleotide sequence ID" value="XM_025492432.1"/>
</dbReference>
<dbReference type="Proteomes" id="UP000245942">
    <property type="component" value="Unassembled WGS sequence"/>
</dbReference>
<feature type="compositionally biased region" description="Polar residues" evidence="1">
    <location>
        <begin position="159"/>
        <end position="169"/>
    </location>
</feature>
<dbReference type="OrthoDB" id="3362281at2759"/>
<dbReference type="GeneID" id="37014166"/>
<feature type="compositionally biased region" description="Basic and acidic residues" evidence="1">
    <location>
        <begin position="193"/>
        <end position="218"/>
    </location>
</feature>